<dbReference type="Pfam" id="PF12224">
    <property type="entry name" value="Amidoligase_2"/>
    <property type="match status" value="1"/>
</dbReference>
<dbReference type="RefSeq" id="WP_318642916.1">
    <property type="nucleotide sequence ID" value="NZ_CP137892.1"/>
</dbReference>
<keyword evidence="2" id="KW-1185">Reference proteome</keyword>
<evidence type="ECO:0000313" key="1">
    <source>
        <dbReference type="EMBL" id="WPC04077.1"/>
    </source>
</evidence>
<dbReference type="InterPro" id="IPR022025">
    <property type="entry name" value="Amidoligase_2"/>
</dbReference>
<dbReference type="Proteomes" id="UP001305928">
    <property type="component" value="Chromosome"/>
</dbReference>
<proteinExistence type="predicted"/>
<accession>A0ABZ0PSE5</accession>
<gene>
    <name evidence="1" type="ORF">SBP02_15025</name>
</gene>
<organism evidence="1 2">
    <name type="scientific">Pseudomonas benzenivorans</name>
    <dbReference type="NCBI Taxonomy" id="556533"/>
    <lineage>
        <taxon>Bacteria</taxon>
        <taxon>Pseudomonadati</taxon>
        <taxon>Pseudomonadota</taxon>
        <taxon>Gammaproteobacteria</taxon>
        <taxon>Pseudomonadales</taxon>
        <taxon>Pseudomonadaceae</taxon>
        <taxon>Pseudomonas</taxon>
    </lineage>
</organism>
<name>A0ABZ0PSE5_9PSED</name>
<dbReference type="EMBL" id="CP137892">
    <property type="protein sequence ID" value="WPC04077.1"/>
    <property type="molecule type" value="Genomic_DNA"/>
</dbReference>
<evidence type="ECO:0000313" key="2">
    <source>
        <dbReference type="Proteomes" id="UP001305928"/>
    </source>
</evidence>
<sequence>MHRDLEFKLPPVTRKADGTPRRVGFELEFTGLTLDQTAATVQAALGGELSRTSASERVLRVEGLGKFNIELDWDFLKRQSAKVEDAQEGSPEWMDLLSQAASLVVPLEVVCPPIAIGELARLDAMVSGLRQAGAVGTENSPLAAFGVHINPDIPHLETASIGAYLRAFALLQWWLVDAHRVDLSRRISPYIDLYPEAYVRLLAERPVASRERLFDDYLKHNATRNRAMDLLPLLAQLDAERVRQAVADPKVKARPTFHYRLPNCQIEKADWSLARPWNLWCVVERLAAAEDELQALAEAFLLHWRPILGLNRSAWLEYVGRWLNDRGWG</sequence>
<protein>
    <submittedName>
        <fullName evidence="1">Amidoligase family protein</fullName>
    </submittedName>
</protein>
<reference evidence="1 2" key="1">
    <citation type="submission" date="2023-11" db="EMBL/GenBank/DDBJ databases">
        <title>Complete genome of Pseudomonas benzenivorans BA3361.</title>
        <authorList>
            <person name="Shin S.Y."/>
            <person name="Song J."/>
            <person name="Kang H."/>
        </authorList>
    </citation>
    <scope>NUCLEOTIDE SEQUENCE [LARGE SCALE GENOMIC DNA]</scope>
    <source>
        <strain evidence="1 2">HNIBRBA3361</strain>
    </source>
</reference>